<keyword evidence="2" id="KW-1133">Transmembrane helix</keyword>
<comment type="caution">
    <text evidence="3">The sequence shown here is derived from an EMBL/GenBank/DDBJ whole genome shotgun (WGS) entry which is preliminary data.</text>
</comment>
<sequence>MSSVLIQTQTQHTRTPASHNHSYQQKHSINFKDFPFNGRFCILSLTLLRHLLLLSFILSVIFLLRFACVIVGMRWAFYRVAVASQVFLFLWYQSPSLNKSCREEFEA</sequence>
<evidence type="ECO:0000313" key="4">
    <source>
        <dbReference type="Proteomes" id="UP001054252"/>
    </source>
</evidence>
<evidence type="ECO:0000256" key="2">
    <source>
        <dbReference type="SAM" id="Phobius"/>
    </source>
</evidence>
<dbReference type="EMBL" id="BPVZ01000005">
    <property type="protein sequence ID" value="GKU91689.1"/>
    <property type="molecule type" value="Genomic_DNA"/>
</dbReference>
<dbReference type="AlphaFoldDB" id="A0AAV5I2U6"/>
<feature type="transmembrane region" description="Helical" evidence="2">
    <location>
        <begin position="42"/>
        <end position="64"/>
    </location>
</feature>
<keyword evidence="2" id="KW-0812">Transmembrane</keyword>
<feature type="transmembrane region" description="Helical" evidence="2">
    <location>
        <begin position="76"/>
        <end position="92"/>
    </location>
</feature>
<name>A0AAV5I2U6_9ROSI</name>
<evidence type="ECO:0000256" key="1">
    <source>
        <dbReference type="SAM" id="MobiDB-lite"/>
    </source>
</evidence>
<feature type="region of interest" description="Disordered" evidence="1">
    <location>
        <begin position="1"/>
        <end position="21"/>
    </location>
</feature>
<accession>A0AAV5I2U6</accession>
<evidence type="ECO:0000313" key="3">
    <source>
        <dbReference type="EMBL" id="GKU91689.1"/>
    </source>
</evidence>
<dbReference type="Proteomes" id="UP001054252">
    <property type="component" value="Unassembled WGS sequence"/>
</dbReference>
<gene>
    <name evidence="3" type="ORF">SLEP1_g5522</name>
</gene>
<keyword evidence="4" id="KW-1185">Reference proteome</keyword>
<protein>
    <submittedName>
        <fullName evidence="3">Uncharacterized protein</fullName>
    </submittedName>
</protein>
<organism evidence="3 4">
    <name type="scientific">Rubroshorea leprosula</name>
    <dbReference type="NCBI Taxonomy" id="152421"/>
    <lineage>
        <taxon>Eukaryota</taxon>
        <taxon>Viridiplantae</taxon>
        <taxon>Streptophyta</taxon>
        <taxon>Embryophyta</taxon>
        <taxon>Tracheophyta</taxon>
        <taxon>Spermatophyta</taxon>
        <taxon>Magnoliopsida</taxon>
        <taxon>eudicotyledons</taxon>
        <taxon>Gunneridae</taxon>
        <taxon>Pentapetalae</taxon>
        <taxon>rosids</taxon>
        <taxon>malvids</taxon>
        <taxon>Malvales</taxon>
        <taxon>Dipterocarpaceae</taxon>
        <taxon>Rubroshorea</taxon>
    </lineage>
</organism>
<keyword evidence="2" id="KW-0472">Membrane</keyword>
<reference evidence="3 4" key="1">
    <citation type="journal article" date="2021" name="Commun. Biol.">
        <title>The genome of Shorea leprosula (Dipterocarpaceae) highlights the ecological relevance of drought in aseasonal tropical rainforests.</title>
        <authorList>
            <person name="Ng K.K.S."/>
            <person name="Kobayashi M.J."/>
            <person name="Fawcett J.A."/>
            <person name="Hatakeyama M."/>
            <person name="Paape T."/>
            <person name="Ng C.H."/>
            <person name="Ang C.C."/>
            <person name="Tnah L.H."/>
            <person name="Lee C.T."/>
            <person name="Nishiyama T."/>
            <person name="Sese J."/>
            <person name="O'Brien M.J."/>
            <person name="Copetti D."/>
            <person name="Mohd Noor M.I."/>
            <person name="Ong R.C."/>
            <person name="Putra M."/>
            <person name="Sireger I.Z."/>
            <person name="Indrioko S."/>
            <person name="Kosugi Y."/>
            <person name="Izuno A."/>
            <person name="Isagi Y."/>
            <person name="Lee S.L."/>
            <person name="Shimizu K.K."/>
        </authorList>
    </citation>
    <scope>NUCLEOTIDE SEQUENCE [LARGE SCALE GENOMIC DNA]</scope>
    <source>
        <strain evidence="3">214</strain>
    </source>
</reference>
<proteinExistence type="predicted"/>